<dbReference type="Gene3D" id="3.40.50.720">
    <property type="entry name" value="NAD(P)-binding Rossmann-like Domain"/>
    <property type="match status" value="1"/>
</dbReference>
<dbReference type="Pfam" id="PF01370">
    <property type="entry name" value="Epimerase"/>
    <property type="match status" value="1"/>
</dbReference>
<dbReference type="PANTHER" id="PTHR48079:SF6">
    <property type="entry name" value="NAD(P)-BINDING DOMAIN-CONTAINING PROTEIN-RELATED"/>
    <property type="match status" value="1"/>
</dbReference>
<sequence length="338" mass="36059">MTNILLLGGTGWLGKTLSGLALDRGHQVTALARGTDPFVEGVDAVFSDRAMSEAYARVEHHDWDLVVELTSSPRFARAAIKRLGGKARNWVFVSSCSVYAEQSEAGADESADVLKPLDADDEEAESDYGRAKSACESLSLQTRAGRTLVVRPGLIGGPGDPSGRSSYWPLRFAESRDPVLVPADPDGLQWVQVIDVRDLAAFILDAGLAGHHGYVNAVGAQYQLVQVLQLARDAAASAGAAGTTKDGHTLHGYDLARMATDRVNPWAGPKSLPLVLPPGTEHEGFARRSDARALAMGLHRRSLRESFEDIVRADDGGGIRSLRLGLSAEEESALIAGR</sequence>
<feature type="domain" description="NAD-dependent epimerase/dehydratase" evidence="1">
    <location>
        <begin position="79"/>
        <end position="205"/>
    </location>
</feature>
<reference evidence="2 3" key="1">
    <citation type="submission" date="2023-07" db="EMBL/GenBank/DDBJ databases">
        <title>Sequencing the genomes of 1000 actinobacteria strains.</title>
        <authorList>
            <person name="Klenk H.-P."/>
        </authorList>
    </citation>
    <scope>NUCLEOTIDE SEQUENCE [LARGE SCALE GENOMIC DNA]</scope>
    <source>
        <strain evidence="2 3">DSM 20167</strain>
    </source>
</reference>
<dbReference type="PANTHER" id="PTHR48079">
    <property type="entry name" value="PROTEIN YEEZ"/>
    <property type="match status" value="1"/>
</dbReference>
<keyword evidence="3" id="KW-1185">Reference proteome</keyword>
<dbReference type="Proteomes" id="UP001183817">
    <property type="component" value="Unassembled WGS sequence"/>
</dbReference>
<dbReference type="InterPro" id="IPR001509">
    <property type="entry name" value="Epimerase_deHydtase"/>
</dbReference>
<protein>
    <submittedName>
        <fullName evidence="2">Nucleoside-diphosphate-sugar epimerase</fullName>
    </submittedName>
</protein>
<comment type="caution">
    <text evidence="2">The sequence shown here is derived from an EMBL/GenBank/DDBJ whole genome shotgun (WGS) entry which is preliminary data.</text>
</comment>
<organism evidence="2 3">
    <name type="scientific">Paeniglutamicibacter sulfureus</name>
    <dbReference type="NCBI Taxonomy" id="43666"/>
    <lineage>
        <taxon>Bacteria</taxon>
        <taxon>Bacillati</taxon>
        <taxon>Actinomycetota</taxon>
        <taxon>Actinomycetes</taxon>
        <taxon>Micrococcales</taxon>
        <taxon>Micrococcaceae</taxon>
        <taxon>Paeniglutamicibacter</taxon>
    </lineage>
</organism>
<evidence type="ECO:0000259" key="1">
    <source>
        <dbReference type="Pfam" id="PF01370"/>
    </source>
</evidence>
<dbReference type="RefSeq" id="WP_264270462.1">
    <property type="nucleotide sequence ID" value="NZ_BAAAWO010000001.1"/>
</dbReference>
<accession>A0ABU2BN61</accession>
<name>A0ABU2BN61_9MICC</name>
<dbReference type="SUPFAM" id="SSF51735">
    <property type="entry name" value="NAD(P)-binding Rossmann-fold domains"/>
    <property type="match status" value="1"/>
</dbReference>
<evidence type="ECO:0000313" key="2">
    <source>
        <dbReference type="EMBL" id="MDR7359681.1"/>
    </source>
</evidence>
<evidence type="ECO:0000313" key="3">
    <source>
        <dbReference type="Proteomes" id="UP001183817"/>
    </source>
</evidence>
<dbReference type="EMBL" id="JAVDYI010000001">
    <property type="protein sequence ID" value="MDR7359681.1"/>
    <property type="molecule type" value="Genomic_DNA"/>
</dbReference>
<dbReference type="InterPro" id="IPR036291">
    <property type="entry name" value="NAD(P)-bd_dom_sf"/>
</dbReference>
<dbReference type="InterPro" id="IPR051783">
    <property type="entry name" value="NAD(P)-dependent_oxidoreduct"/>
</dbReference>
<gene>
    <name evidence="2" type="ORF">J2S64_003372</name>
</gene>
<proteinExistence type="predicted"/>